<evidence type="ECO:0000256" key="3">
    <source>
        <dbReference type="ARBA" id="ARBA00022777"/>
    </source>
</evidence>
<dbReference type="PROSITE" id="PS50110">
    <property type="entry name" value="RESPONSE_REGULATORY"/>
    <property type="match status" value="1"/>
</dbReference>
<dbReference type="CDD" id="cd00082">
    <property type="entry name" value="HisKA"/>
    <property type="match status" value="1"/>
</dbReference>
<dbReference type="InterPro" id="IPR036890">
    <property type="entry name" value="HATPase_C_sf"/>
</dbReference>
<keyword evidence="1 4" id="KW-0597">Phosphoprotein</keyword>
<evidence type="ECO:0000256" key="2">
    <source>
        <dbReference type="ARBA" id="ARBA00022679"/>
    </source>
</evidence>
<dbReference type="PRINTS" id="PR00344">
    <property type="entry name" value="BCTRLSENSOR"/>
</dbReference>
<feature type="domain" description="Response regulatory" evidence="7">
    <location>
        <begin position="1181"/>
        <end position="1346"/>
    </location>
</feature>
<evidence type="ECO:0000259" key="7">
    <source>
        <dbReference type="PROSITE" id="PS50110"/>
    </source>
</evidence>
<evidence type="ECO:0000313" key="9">
    <source>
        <dbReference type="Proteomes" id="UP000789572"/>
    </source>
</evidence>
<dbReference type="PANTHER" id="PTHR43719:SF28">
    <property type="entry name" value="PEROXIDE STRESS-ACTIVATED HISTIDINE KINASE MAK1-RELATED"/>
    <property type="match status" value="1"/>
</dbReference>
<dbReference type="Gene3D" id="3.30.565.10">
    <property type="entry name" value="Histidine kinase-like ATPase, C-terminal domain"/>
    <property type="match status" value="1"/>
</dbReference>
<evidence type="ECO:0000259" key="6">
    <source>
        <dbReference type="PROSITE" id="PS50109"/>
    </source>
</evidence>
<dbReference type="Gene3D" id="3.40.50.2300">
    <property type="match status" value="1"/>
</dbReference>
<sequence length="1386" mass="156526">MTHTKSTSLHESSTSVTFAVTTPDNDDSSSFYTPNSSRPASLYSSPTPTPSPSTSPKTCTFFSSLQSLRKSQPKLNGDINNSDITWKAFIYMYARGMFDPLSIPKKPGRMGNGKLLTKRNSCPEVLDLSEENIDIITKSCKLEKRKTTEFLSVREDISVTESKRRDHGKEYDIGKIWEKIMNESRNITTEADEDIEDEEMEYLEPPMPPDENERRRALWRFQILNTPPDENFNRIVSLAQDHFKVRNASICLVNTDCQWYKARHESEFWQTSRALSFSGHAILQKDGEPLVVQDATLDWRFKKNPLVLGPPYIRFYAGAALRTKEGYNIGTLCLVDDVPRHDFDEEAREKLKEFSKIVIRELELWSDKIRLAARNKMLQSIAEFSKFSLVHIKAQLESSSKHKSPWSPSPEAFTPFDDPVIQKCFDLAVKLMRETLDVDAVYLLEMPSLYHFVTTRMGSEFALEWNDSVEAGEKRKPYLRFLASTGLELPPHTLTTEATTEFLLHVMHTHEQGYIFQNALPPIPALFPSNMQSGIVVPVYGSSNRAFGFIIALTKDRLRQFDDEDRVYLGDFGVNIASEVLKRRVIVADRAKSVFVSSISHELRTPLHCILGSCELLDDSQLSDTQRELLCTIQGCGANLISIVNSVLEYAKLDGEHDPMTEMASNSPTTSPPEDCSPDFPTSSYVTSATGHAPIISVPPVVTNSPCKLRPVNLIRLLEDVAEACVVGQQMLSVIYNKPISESNLPTNARRRSLMTLLNSNHREGRCEGDNNVELCLDVEKREHGWNVLADDGSVIGNALKFTTKGYVHLSLASVPVQPSPDKGSSSSNRIRVLFTITDTGHGISPQFLTTELFQPFSQEDSLRVGTGLGLSIVRSLVEKLNGELDVKSTLGIGTSVKIWLDFEETRQNLDEKDDEAEKTLREQFYDSMKNHTVVFKGFPDKFQEVFERYFTTWFNVKKIITDNSSLVNKPDPHIILINDDLDVLTKLMSSFTNAYKRRSSFSRTRERSGSRPMVIFITTLAKHAQVSRAIKDTQLQVESLEKLQDGFDETSTRKWIVVVVPTPIGPNKIEQAVLNCFRMAKSEERVVSQIKTTQSSPGPSDPVSDNMSTTSSNTSLPSNPQPVTNHPSESSSEFRYDVPAQPARQPPNTCLPKVLTASTSVQKRAQINLTGTASASQSPRVLIVEDNAVNRMIIAKFLKKIGVEYEEAENGAVGVERFRKRMEEETTLSSSGKVVKKGFDIIFMDIQMPVMNGNIATSEIRRIEKEIFDRRNKRVKRIFGFPIPIMFSQFPRSRSYAYESRSLIFALTGLASEEDKLLAFESGVDDFLTKPVSLKLLEKALEKWTERKENENKEEKARMAEEEDIKRKREKDKKKKDYRIVCVIG</sequence>
<dbReference type="InterPro" id="IPR029016">
    <property type="entry name" value="GAF-like_dom_sf"/>
</dbReference>
<dbReference type="SMART" id="SM00448">
    <property type="entry name" value="REC"/>
    <property type="match status" value="1"/>
</dbReference>
<dbReference type="Pfam" id="PF02518">
    <property type="entry name" value="HATPase_c"/>
    <property type="match status" value="1"/>
</dbReference>
<evidence type="ECO:0000313" key="8">
    <source>
        <dbReference type="EMBL" id="CAG8519298.1"/>
    </source>
</evidence>
<dbReference type="Pfam" id="PF01590">
    <property type="entry name" value="GAF"/>
    <property type="match status" value="1"/>
</dbReference>
<comment type="caution">
    <text evidence="8">The sequence shown here is derived from an EMBL/GenBank/DDBJ whole genome shotgun (WGS) entry which is preliminary data.</text>
</comment>
<feature type="compositionally biased region" description="Polar residues" evidence="5">
    <location>
        <begin position="1"/>
        <end position="43"/>
    </location>
</feature>
<dbReference type="SUPFAM" id="SSF47384">
    <property type="entry name" value="Homodimeric domain of signal transducing histidine kinase"/>
    <property type="match status" value="1"/>
</dbReference>
<dbReference type="Gene3D" id="1.10.287.130">
    <property type="match status" value="1"/>
</dbReference>
<feature type="modified residue" description="4-aspartylphosphate" evidence="4">
    <location>
        <position position="1246"/>
    </location>
</feature>
<gene>
    <name evidence="8" type="ORF">POCULU_LOCUS3485</name>
</gene>
<evidence type="ECO:0000256" key="4">
    <source>
        <dbReference type="PROSITE-ProRule" id="PRU00169"/>
    </source>
</evidence>
<dbReference type="InterPro" id="IPR004358">
    <property type="entry name" value="Sig_transdc_His_kin-like_C"/>
</dbReference>
<evidence type="ECO:0000256" key="1">
    <source>
        <dbReference type="ARBA" id="ARBA00022553"/>
    </source>
</evidence>
<dbReference type="Gene3D" id="3.30.450.40">
    <property type="match status" value="1"/>
</dbReference>
<name>A0A9N9A603_9GLOM</name>
<dbReference type="InterPro" id="IPR001789">
    <property type="entry name" value="Sig_transdc_resp-reg_receiver"/>
</dbReference>
<dbReference type="PANTHER" id="PTHR43719">
    <property type="entry name" value="TWO-COMPONENT HISTIDINE KINASE"/>
    <property type="match status" value="1"/>
</dbReference>
<dbReference type="InterPro" id="IPR003594">
    <property type="entry name" value="HATPase_dom"/>
</dbReference>
<dbReference type="InterPro" id="IPR003018">
    <property type="entry name" value="GAF"/>
</dbReference>
<dbReference type="InterPro" id="IPR011006">
    <property type="entry name" value="CheY-like_superfamily"/>
</dbReference>
<feature type="region of interest" description="Disordered" evidence="5">
    <location>
        <begin position="1089"/>
        <end position="1152"/>
    </location>
</feature>
<feature type="compositionally biased region" description="Polar residues" evidence="5">
    <location>
        <begin position="1124"/>
        <end position="1134"/>
    </location>
</feature>
<dbReference type="GO" id="GO:0000155">
    <property type="term" value="F:phosphorelay sensor kinase activity"/>
    <property type="evidence" value="ECO:0007669"/>
    <property type="project" value="InterPro"/>
</dbReference>
<dbReference type="InterPro" id="IPR005467">
    <property type="entry name" value="His_kinase_dom"/>
</dbReference>
<dbReference type="SMART" id="SM00387">
    <property type="entry name" value="HATPase_c"/>
    <property type="match status" value="1"/>
</dbReference>
<dbReference type="EMBL" id="CAJVPJ010000388">
    <property type="protein sequence ID" value="CAG8519298.1"/>
    <property type="molecule type" value="Genomic_DNA"/>
</dbReference>
<dbReference type="InterPro" id="IPR036097">
    <property type="entry name" value="HisK_dim/P_sf"/>
</dbReference>
<keyword evidence="2" id="KW-0808">Transferase</keyword>
<reference evidence="8" key="1">
    <citation type="submission" date="2021-06" db="EMBL/GenBank/DDBJ databases">
        <authorList>
            <person name="Kallberg Y."/>
            <person name="Tangrot J."/>
            <person name="Rosling A."/>
        </authorList>
    </citation>
    <scope>NUCLEOTIDE SEQUENCE</scope>
    <source>
        <strain evidence="8">IA702</strain>
    </source>
</reference>
<dbReference type="Pfam" id="PF00512">
    <property type="entry name" value="HisKA"/>
    <property type="match status" value="1"/>
</dbReference>
<dbReference type="SMART" id="SM00065">
    <property type="entry name" value="GAF"/>
    <property type="match status" value="2"/>
</dbReference>
<feature type="domain" description="Histidine kinase" evidence="6">
    <location>
        <begin position="598"/>
        <end position="905"/>
    </location>
</feature>
<feature type="region of interest" description="Disordered" evidence="5">
    <location>
        <begin position="658"/>
        <end position="678"/>
    </location>
</feature>
<feature type="compositionally biased region" description="Low complexity" evidence="5">
    <location>
        <begin position="1105"/>
        <end position="1123"/>
    </location>
</feature>
<evidence type="ECO:0000256" key="5">
    <source>
        <dbReference type="SAM" id="MobiDB-lite"/>
    </source>
</evidence>
<feature type="region of interest" description="Disordered" evidence="5">
    <location>
        <begin position="1"/>
        <end position="57"/>
    </location>
</feature>
<accession>A0A9N9A603</accession>
<dbReference type="PROSITE" id="PS50109">
    <property type="entry name" value="HIS_KIN"/>
    <property type="match status" value="1"/>
</dbReference>
<dbReference type="SUPFAM" id="SSF52172">
    <property type="entry name" value="CheY-like"/>
    <property type="match status" value="1"/>
</dbReference>
<proteinExistence type="predicted"/>
<dbReference type="InterPro" id="IPR050956">
    <property type="entry name" value="2C_system_His_kinase"/>
</dbReference>
<dbReference type="OrthoDB" id="21225at2759"/>
<feature type="compositionally biased region" description="Basic and acidic residues" evidence="5">
    <location>
        <begin position="1347"/>
        <end position="1368"/>
    </location>
</feature>
<keyword evidence="3" id="KW-0418">Kinase</keyword>
<dbReference type="Proteomes" id="UP000789572">
    <property type="component" value="Unassembled WGS sequence"/>
</dbReference>
<dbReference type="SUPFAM" id="SSF55781">
    <property type="entry name" value="GAF domain-like"/>
    <property type="match status" value="2"/>
</dbReference>
<dbReference type="Pfam" id="PF00072">
    <property type="entry name" value="Response_reg"/>
    <property type="match status" value="1"/>
</dbReference>
<protein>
    <submittedName>
        <fullName evidence="8">3351_t:CDS:1</fullName>
    </submittedName>
</protein>
<feature type="compositionally biased region" description="Polar residues" evidence="5">
    <location>
        <begin position="1090"/>
        <end position="1099"/>
    </location>
</feature>
<dbReference type="SMART" id="SM00388">
    <property type="entry name" value="HisKA"/>
    <property type="match status" value="1"/>
</dbReference>
<dbReference type="CDD" id="cd17546">
    <property type="entry name" value="REC_hyHK_CKI1_RcsC-like"/>
    <property type="match status" value="1"/>
</dbReference>
<feature type="region of interest" description="Disordered" evidence="5">
    <location>
        <begin position="1347"/>
        <end position="1377"/>
    </location>
</feature>
<dbReference type="SUPFAM" id="SSF55874">
    <property type="entry name" value="ATPase domain of HSP90 chaperone/DNA topoisomerase II/histidine kinase"/>
    <property type="match status" value="1"/>
</dbReference>
<organism evidence="8 9">
    <name type="scientific">Paraglomus occultum</name>
    <dbReference type="NCBI Taxonomy" id="144539"/>
    <lineage>
        <taxon>Eukaryota</taxon>
        <taxon>Fungi</taxon>
        <taxon>Fungi incertae sedis</taxon>
        <taxon>Mucoromycota</taxon>
        <taxon>Glomeromycotina</taxon>
        <taxon>Glomeromycetes</taxon>
        <taxon>Paraglomerales</taxon>
        <taxon>Paraglomeraceae</taxon>
        <taxon>Paraglomus</taxon>
    </lineage>
</organism>
<keyword evidence="9" id="KW-1185">Reference proteome</keyword>
<dbReference type="InterPro" id="IPR003661">
    <property type="entry name" value="HisK_dim/P_dom"/>
</dbReference>